<evidence type="ECO:0000259" key="15">
    <source>
        <dbReference type="PROSITE" id="PS51722"/>
    </source>
</evidence>
<dbReference type="PANTHER" id="PTHR23115">
    <property type="entry name" value="TRANSLATION FACTOR"/>
    <property type="match status" value="1"/>
</dbReference>
<evidence type="ECO:0000256" key="1">
    <source>
        <dbReference type="ARBA" id="ARBA00001823"/>
    </source>
</evidence>
<comment type="subunit">
    <text evidence="5">Sulfate-activating enzymes, NodP and NodQ, may be physically associated.</text>
</comment>
<accession>A0ABS5F991</accession>
<dbReference type="NCBIfam" id="NF004035">
    <property type="entry name" value="PRK05506.1"/>
    <property type="match status" value="1"/>
</dbReference>
<protein>
    <recommendedName>
        <fullName evidence="14">Adenylyl-sulfate kinase</fullName>
        <ecNumber evidence="14">2.7.1.25</ecNumber>
    </recommendedName>
    <alternativeName>
        <fullName evidence="14">APS kinase</fullName>
    </alternativeName>
    <alternativeName>
        <fullName evidence="14">ATP adenosine-5'-phosphosulfate 3'-phosphotransferase</fullName>
    </alternativeName>
    <alternativeName>
        <fullName evidence="14">Adenosine-5'-phosphosulfate kinase</fullName>
    </alternativeName>
</protein>
<dbReference type="RefSeq" id="WP_211857831.1">
    <property type="nucleotide sequence ID" value="NZ_JAAGBB010000084.1"/>
</dbReference>
<feature type="active site" description="Phosphoserine intermediate" evidence="14">
    <location>
        <position position="542"/>
    </location>
</feature>
<feature type="domain" description="Tr-type G" evidence="15">
    <location>
        <begin position="24"/>
        <end position="237"/>
    </location>
</feature>
<evidence type="ECO:0000256" key="3">
    <source>
        <dbReference type="ARBA" id="ARBA00005438"/>
    </source>
</evidence>
<comment type="catalytic activity">
    <reaction evidence="13">
        <text>sulfate + ATP + H(+) = adenosine 5'-phosphosulfate + diphosphate</text>
        <dbReference type="Rhea" id="RHEA:18133"/>
        <dbReference type="ChEBI" id="CHEBI:15378"/>
        <dbReference type="ChEBI" id="CHEBI:16189"/>
        <dbReference type="ChEBI" id="CHEBI:30616"/>
        <dbReference type="ChEBI" id="CHEBI:33019"/>
        <dbReference type="ChEBI" id="CHEBI:58243"/>
        <dbReference type="EC" id="2.7.7.4"/>
    </reaction>
</comment>
<keyword evidence="7" id="KW-0548">Nucleotidyltransferase</keyword>
<keyword evidence="14" id="KW-0597">Phosphoprotein</keyword>
<comment type="caution">
    <text evidence="16">The sequence shown here is derived from an EMBL/GenBank/DDBJ whole genome shotgun (WGS) entry which is preliminary data.</text>
</comment>
<feature type="binding site" evidence="14">
    <location>
        <begin position="468"/>
        <end position="475"/>
    </location>
    <ligand>
        <name>ATP</name>
        <dbReference type="ChEBI" id="CHEBI:30616"/>
    </ligand>
</feature>
<evidence type="ECO:0000256" key="4">
    <source>
        <dbReference type="ARBA" id="ARBA00007237"/>
    </source>
</evidence>
<evidence type="ECO:0000313" key="17">
    <source>
        <dbReference type="Proteomes" id="UP001196870"/>
    </source>
</evidence>
<dbReference type="NCBIfam" id="TIGR02034">
    <property type="entry name" value="CysN"/>
    <property type="match status" value="1"/>
</dbReference>
<comment type="function">
    <text evidence="12">Proposed to provide activated sulfate for transfer to Nod factor. ATP sulfurylase may be the GTPase, regulating ATP sulfurylase activity.</text>
</comment>
<dbReference type="InterPro" id="IPR054696">
    <property type="entry name" value="GTP-eEF1A_C"/>
</dbReference>
<keyword evidence="6 14" id="KW-0808">Transferase</keyword>
<comment type="similarity">
    <text evidence="3">In the C-terminal section; belongs to the APS kinase family.</text>
</comment>
<dbReference type="GO" id="GO:0004020">
    <property type="term" value="F:adenylylsulfate kinase activity"/>
    <property type="evidence" value="ECO:0007669"/>
    <property type="project" value="UniProtKB-EC"/>
</dbReference>
<keyword evidence="17" id="KW-1185">Reference proteome</keyword>
<keyword evidence="8 14" id="KW-0547">Nucleotide-binding</keyword>
<gene>
    <name evidence="14 16" type="primary">cysC</name>
    <name evidence="16" type="ORF">GXW71_32585</name>
</gene>
<dbReference type="Pfam" id="PF22594">
    <property type="entry name" value="GTP-eEF1A_C"/>
    <property type="match status" value="1"/>
</dbReference>
<keyword evidence="14 16" id="KW-0418">Kinase</keyword>
<dbReference type="InterPro" id="IPR011779">
    <property type="entry name" value="SO4_adenylTrfase_lsu"/>
</dbReference>
<dbReference type="Pfam" id="PF00009">
    <property type="entry name" value="GTP_EFTU"/>
    <property type="match status" value="1"/>
</dbReference>
<dbReference type="Proteomes" id="UP001196870">
    <property type="component" value="Unassembled WGS sequence"/>
</dbReference>
<keyword evidence="9 14" id="KW-0067">ATP-binding</keyword>
<evidence type="ECO:0000256" key="2">
    <source>
        <dbReference type="ARBA" id="ARBA00002357"/>
    </source>
</evidence>
<dbReference type="InterPro" id="IPR031157">
    <property type="entry name" value="G_TR_CS"/>
</dbReference>
<keyword evidence="10" id="KW-0342">GTP-binding</keyword>
<dbReference type="InterPro" id="IPR009001">
    <property type="entry name" value="Transl_elong_EF1A/Init_IF2_C"/>
</dbReference>
<comment type="pathway">
    <text evidence="14">Sulfur metabolism; hydrogen sulfide biosynthesis; sulfite from sulfate: step 2/3.</text>
</comment>
<evidence type="ECO:0000313" key="16">
    <source>
        <dbReference type="EMBL" id="MBR0669133.1"/>
    </source>
</evidence>
<comment type="function">
    <text evidence="2">APS kinase catalyzes the synthesis of activated sulfate.</text>
</comment>
<evidence type="ECO:0000256" key="10">
    <source>
        <dbReference type="ARBA" id="ARBA00023134"/>
    </source>
</evidence>
<name>A0ABS5F991_9PROT</name>
<dbReference type="PRINTS" id="PR00315">
    <property type="entry name" value="ELONGATNFCT"/>
</dbReference>
<dbReference type="PROSITE" id="PS51722">
    <property type="entry name" value="G_TR_2"/>
    <property type="match status" value="1"/>
</dbReference>
<organism evidence="16 17">
    <name type="scientific">Plastoroseomonas hellenica</name>
    <dbReference type="NCBI Taxonomy" id="2687306"/>
    <lineage>
        <taxon>Bacteria</taxon>
        <taxon>Pseudomonadati</taxon>
        <taxon>Pseudomonadota</taxon>
        <taxon>Alphaproteobacteria</taxon>
        <taxon>Acetobacterales</taxon>
        <taxon>Acetobacteraceae</taxon>
        <taxon>Plastoroseomonas</taxon>
    </lineage>
</organism>
<evidence type="ECO:0000256" key="6">
    <source>
        <dbReference type="ARBA" id="ARBA00022679"/>
    </source>
</evidence>
<comment type="catalytic activity">
    <reaction evidence="1 14">
        <text>adenosine 5'-phosphosulfate + ATP = 3'-phosphoadenylyl sulfate + ADP + H(+)</text>
        <dbReference type="Rhea" id="RHEA:24152"/>
        <dbReference type="ChEBI" id="CHEBI:15378"/>
        <dbReference type="ChEBI" id="CHEBI:30616"/>
        <dbReference type="ChEBI" id="CHEBI:58243"/>
        <dbReference type="ChEBI" id="CHEBI:58339"/>
        <dbReference type="ChEBI" id="CHEBI:456216"/>
        <dbReference type="EC" id="2.7.1.25"/>
    </reaction>
</comment>
<dbReference type="InterPro" id="IPR059117">
    <property type="entry name" value="APS_kinase_dom"/>
</dbReference>
<dbReference type="PROSITE" id="PS00301">
    <property type="entry name" value="G_TR_1"/>
    <property type="match status" value="1"/>
</dbReference>
<dbReference type="Gene3D" id="2.40.30.10">
    <property type="entry name" value="Translation factors"/>
    <property type="match status" value="2"/>
</dbReference>
<evidence type="ECO:0000256" key="12">
    <source>
        <dbReference type="ARBA" id="ARBA00024872"/>
    </source>
</evidence>
<dbReference type="InterPro" id="IPR050100">
    <property type="entry name" value="TRAFAC_GTPase_members"/>
</dbReference>
<keyword evidence="11" id="KW-0511">Multifunctional enzyme</keyword>
<dbReference type="InterPro" id="IPR009000">
    <property type="entry name" value="Transl_B-barrel_sf"/>
</dbReference>
<dbReference type="CDD" id="cd02027">
    <property type="entry name" value="APSK"/>
    <property type="match status" value="1"/>
</dbReference>
<dbReference type="HAMAP" id="MF_00065">
    <property type="entry name" value="Adenylyl_sulf_kinase"/>
    <property type="match status" value="1"/>
</dbReference>
<dbReference type="InterPro" id="IPR002891">
    <property type="entry name" value="APS"/>
</dbReference>
<comment type="function">
    <text evidence="14">Catalyzes the synthesis of activated sulfate.</text>
</comment>
<evidence type="ECO:0000256" key="14">
    <source>
        <dbReference type="HAMAP-Rule" id="MF_00065"/>
    </source>
</evidence>
<comment type="similarity">
    <text evidence="4">In the N-terminal section; belongs to the TRAFAC class translation factor GTPase superfamily. Classic translation factor GTPase family. CysN/NodQ subfamily.</text>
</comment>
<dbReference type="CDD" id="cd04095">
    <property type="entry name" value="CysN_NoDQ_III"/>
    <property type="match status" value="1"/>
</dbReference>
<evidence type="ECO:0000256" key="5">
    <source>
        <dbReference type="ARBA" id="ARBA00011760"/>
    </source>
</evidence>
<evidence type="ECO:0000256" key="13">
    <source>
        <dbReference type="ARBA" id="ARBA00049370"/>
    </source>
</evidence>
<evidence type="ECO:0000256" key="11">
    <source>
        <dbReference type="ARBA" id="ARBA00023268"/>
    </source>
</evidence>
<dbReference type="NCBIfam" id="NF003013">
    <property type="entry name" value="PRK03846.1"/>
    <property type="match status" value="1"/>
</dbReference>
<reference evidence="17" key="1">
    <citation type="journal article" date="2021" name="Syst. Appl. Microbiol.">
        <title>Roseomonas hellenica sp. nov., isolated from roots of wild-growing Alkanna tinctoria.</title>
        <authorList>
            <person name="Rat A."/>
            <person name="Naranjo H.D."/>
            <person name="Lebbe L."/>
            <person name="Cnockaert M."/>
            <person name="Krigas N."/>
            <person name="Grigoriadou K."/>
            <person name="Maloupa E."/>
            <person name="Willems A."/>
        </authorList>
    </citation>
    <scope>NUCLEOTIDE SEQUENCE [LARGE SCALE GENOMIC DNA]</scope>
    <source>
        <strain evidence="17">LMG 31523</strain>
    </source>
</reference>
<dbReference type="SUPFAM" id="SSF50447">
    <property type="entry name" value="Translation proteins"/>
    <property type="match status" value="1"/>
</dbReference>
<dbReference type="InterPro" id="IPR027417">
    <property type="entry name" value="P-loop_NTPase"/>
</dbReference>
<proteinExistence type="inferred from homology"/>
<evidence type="ECO:0000256" key="9">
    <source>
        <dbReference type="ARBA" id="ARBA00022840"/>
    </source>
</evidence>
<dbReference type="Pfam" id="PF01583">
    <property type="entry name" value="APS_kinase"/>
    <property type="match status" value="1"/>
</dbReference>
<sequence length="634" mass="68318">MNPLSAAYAAAFGATEPASVSRRPPALRVLTCGAVDDGKSTLLGRLLYEAGAVPDDQFADLRSDSHDYGSVQGEVDFALLTDGLEAERERGITIDVAYRYVSTMRRDFVFADTPGHEQYTANMATGASQSEVAIIVADAVRGLRDQSYRHAAICSTLGIRHAVLAVNKMDCVEFSRQRFEQIAEAFAPAAARLNLDCTAIPISARYGDNVVKRSANMLWHRAPTLLGHLERILPRPSANSLGLRLPIQGVWRDAAGGRFYMGSIAAGRLSRGDMIVAAPSGAEAAIASLSGAAGPTEGADAGTPVAFTLTPEIDLGRGDLLYARGEELRSADHFEANVIWFGRGAMCSGRDYELRLGIRTSPVTVTAIRGRLDVKTGECLEATEIRRDDIAICDLATPAAVAFDPYAVCSATGSFLLIDRITGDTVAAGMVVRALDRGSDVSLQKLTIGRAAREKLLGQTGAVVWFTGLSGAGKSTIADAVERKLHSRRTLTFLLDGDNVRLGLNRDLGFTDADRAENLRRVAEVARLMVDAGLVVLCSFISPFARERAMIRERLADVRFLEVFVDAPLALCERRDPKGLYAKARRGELRNFTGIDSPYERPVSPDLVLDSSALEADALADRVLERLIEPSKAM</sequence>
<dbReference type="EMBL" id="JAAGBB010000084">
    <property type="protein sequence ID" value="MBR0669133.1"/>
    <property type="molecule type" value="Genomic_DNA"/>
</dbReference>
<dbReference type="Gene3D" id="3.40.50.300">
    <property type="entry name" value="P-loop containing nucleotide triphosphate hydrolases"/>
    <property type="match status" value="2"/>
</dbReference>
<dbReference type="SUPFAM" id="SSF52540">
    <property type="entry name" value="P-loop containing nucleoside triphosphate hydrolases"/>
    <property type="match status" value="2"/>
</dbReference>
<dbReference type="InterPro" id="IPR000795">
    <property type="entry name" value="T_Tr_GTP-bd_dom"/>
</dbReference>
<dbReference type="NCBIfam" id="TIGR00455">
    <property type="entry name" value="apsK"/>
    <property type="match status" value="1"/>
</dbReference>
<evidence type="ECO:0000256" key="7">
    <source>
        <dbReference type="ARBA" id="ARBA00022695"/>
    </source>
</evidence>
<dbReference type="EC" id="2.7.1.25" evidence="14"/>
<dbReference type="InterPro" id="IPR044139">
    <property type="entry name" value="CysN_NoDQ_III"/>
</dbReference>
<evidence type="ECO:0000256" key="8">
    <source>
        <dbReference type="ARBA" id="ARBA00022741"/>
    </source>
</evidence>
<dbReference type="SUPFAM" id="SSF50465">
    <property type="entry name" value="EF-Tu/eEF-1alpha/eIF2-gamma C-terminal domain"/>
    <property type="match status" value="1"/>
</dbReference>
<comment type="similarity">
    <text evidence="14">Belongs to the APS kinase family.</text>
</comment>